<feature type="transmembrane region" description="Helical" evidence="1">
    <location>
        <begin position="97"/>
        <end position="115"/>
    </location>
</feature>
<evidence type="ECO:0000256" key="1">
    <source>
        <dbReference type="SAM" id="Phobius"/>
    </source>
</evidence>
<organism evidence="2 3">
    <name type="scientific">Phenylobacterium kunshanense</name>
    <dbReference type="NCBI Taxonomy" id="1445034"/>
    <lineage>
        <taxon>Bacteria</taxon>
        <taxon>Pseudomonadati</taxon>
        <taxon>Pseudomonadota</taxon>
        <taxon>Alphaproteobacteria</taxon>
        <taxon>Caulobacterales</taxon>
        <taxon>Caulobacteraceae</taxon>
        <taxon>Phenylobacterium</taxon>
    </lineage>
</organism>
<keyword evidence="1" id="KW-1133">Transmembrane helix</keyword>
<comment type="caution">
    <text evidence="2">The sequence shown here is derived from an EMBL/GenBank/DDBJ whole genome shotgun (WGS) entry which is preliminary data.</text>
</comment>
<sequence length="122" mass="13893">MPTTSSATANSQMATGLERSELRNEIMWRGWRSNPAELWRAPFSGLTSARPARYEPRMTPRVRKFVGMIAILAFMAVYVIVVSTIGDYVPDHWLAQLVYYGLSGTLWGVPLFPLIRWMNREG</sequence>
<keyword evidence="1" id="KW-0812">Transmembrane</keyword>
<evidence type="ECO:0000313" key="3">
    <source>
        <dbReference type="Proteomes" id="UP000249524"/>
    </source>
</evidence>
<protein>
    <recommendedName>
        <fullName evidence="4">DUF2842 domain-containing protein</fullName>
    </recommendedName>
</protein>
<name>A0A328BNN6_9CAUL</name>
<dbReference type="Pfam" id="PF11003">
    <property type="entry name" value="DUF2842"/>
    <property type="match status" value="1"/>
</dbReference>
<feature type="transmembrane region" description="Helical" evidence="1">
    <location>
        <begin position="65"/>
        <end position="85"/>
    </location>
</feature>
<evidence type="ECO:0000313" key="2">
    <source>
        <dbReference type="EMBL" id="RAK68703.1"/>
    </source>
</evidence>
<proteinExistence type="predicted"/>
<accession>A0A328BNN6</accession>
<keyword evidence="3" id="KW-1185">Reference proteome</keyword>
<evidence type="ECO:0008006" key="4">
    <source>
        <dbReference type="Google" id="ProtNLM"/>
    </source>
</evidence>
<dbReference type="OrthoDB" id="7510023at2"/>
<keyword evidence="1" id="KW-0472">Membrane</keyword>
<gene>
    <name evidence="2" type="ORF">DJ019_01415</name>
</gene>
<dbReference type="InterPro" id="IPR021265">
    <property type="entry name" value="DUF2842"/>
</dbReference>
<dbReference type="Proteomes" id="UP000249524">
    <property type="component" value="Unassembled WGS sequence"/>
</dbReference>
<dbReference type="AlphaFoldDB" id="A0A328BNN6"/>
<dbReference type="EMBL" id="QFYS01000001">
    <property type="protein sequence ID" value="RAK68703.1"/>
    <property type="molecule type" value="Genomic_DNA"/>
</dbReference>
<reference evidence="2 3" key="1">
    <citation type="submission" date="2018-05" db="EMBL/GenBank/DDBJ databases">
        <authorList>
            <person name="Lanie J.A."/>
            <person name="Ng W.-L."/>
            <person name="Kazmierczak K.M."/>
            <person name="Andrzejewski T.M."/>
            <person name="Davidsen T.M."/>
            <person name="Wayne K.J."/>
            <person name="Tettelin H."/>
            <person name="Glass J.I."/>
            <person name="Rusch D."/>
            <person name="Podicherti R."/>
            <person name="Tsui H.-C.T."/>
            <person name="Winkler M.E."/>
        </authorList>
    </citation>
    <scope>NUCLEOTIDE SEQUENCE [LARGE SCALE GENOMIC DNA]</scope>
    <source>
        <strain evidence="2 3">BUT-10</strain>
    </source>
</reference>